<keyword evidence="3" id="KW-0813">Transport</keyword>
<evidence type="ECO:0000313" key="11">
    <source>
        <dbReference type="EMBL" id="GFR44345.1"/>
    </source>
</evidence>
<keyword evidence="4" id="KW-0926">Vacuole</keyword>
<feature type="transmembrane region" description="Helical" evidence="10">
    <location>
        <begin position="219"/>
        <end position="241"/>
    </location>
</feature>
<evidence type="ECO:0000256" key="1">
    <source>
        <dbReference type="ARBA" id="ARBA00004128"/>
    </source>
</evidence>
<dbReference type="EMBL" id="BMAR01000007">
    <property type="protein sequence ID" value="GFR44345.1"/>
    <property type="molecule type" value="Genomic_DNA"/>
</dbReference>
<keyword evidence="5 10" id="KW-0812">Transmembrane</keyword>
<evidence type="ECO:0000256" key="9">
    <source>
        <dbReference type="SAM" id="MobiDB-lite"/>
    </source>
</evidence>
<dbReference type="Proteomes" id="UP001054857">
    <property type="component" value="Unassembled WGS sequence"/>
</dbReference>
<evidence type="ECO:0000256" key="5">
    <source>
        <dbReference type="ARBA" id="ARBA00022692"/>
    </source>
</evidence>
<keyword evidence="6 10" id="KW-1133">Transmembrane helix</keyword>
<feature type="compositionally biased region" description="Basic and acidic residues" evidence="9">
    <location>
        <begin position="1"/>
        <end position="13"/>
    </location>
</feature>
<feature type="transmembrane region" description="Helical" evidence="10">
    <location>
        <begin position="248"/>
        <end position="269"/>
    </location>
</feature>
<dbReference type="Pfam" id="PF01988">
    <property type="entry name" value="VIT1"/>
    <property type="match status" value="1"/>
</dbReference>
<organism evidence="11 12">
    <name type="scientific">Astrephomene gubernaculifera</name>
    <dbReference type="NCBI Taxonomy" id="47775"/>
    <lineage>
        <taxon>Eukaryota</taxon>
        <taxon>Viridiplantae</taxon>
        <taxon>Chlorophyta</taxon>
        <taxon>core chlorophytes</taxon>
        <taxon>Chlorophyceae</taxon>
        <taxon>CS clade</taxon>
        <taxon>Chlamydomonadales</taxon>
        <taxon>Astrephomenaceae</taxon>
        <taxon>Astrephomene</taxon>
    </lineage>
</organism>
<dbReference type="GO" id="GO:0005774">
    <property type="term" value="C:vacuolar membrane"/>
    <property type="evidence" value="ECO:0007669"/>
    <property type="project" value="UniProtKB-SubCell"/>
</dbReference>
<comment type="similarity">
    <text evidence="2">Belongs to the CCC1 family.</text>
</comment>
<gene>
    <name evidence="11" type="ORF">Agub_g5562</name>
</gene>
<reference evidence="11 12" key="1">
    <citation type="journal article" date="2021" name="Sci. Rep.">
        <title>Genome sequencing of the multicellular alga Astrephomene provides insights into convergent evolution of germ-soma differentiation.</title>
        <authorList>
            <person name="Yamashita S."/>
            <person name="Yamamoto K."/>
            <person name="Matsuzaki R."/>
            <person name="Suzuki S."/>
            <person name="Yamaguchi H."/>
            <person name="Hirooka S."/>
            <person name="Minakuchi Y."/>
            <person name="Miyagishima S."/>
            <person name="Kawachi M."/>
            <person name="Toyoda A."/>
            <person name="Nozaki H."/>
        </authorList>
    </citation>
    <scope>NUCLEOTIDE SEQUENCE [LARGE SCALE GENOMIC DNA]</scope>
    <source>
        <strain evidence="11 12">NIES-4017</strain>
    </source>
</reference>
<comment type="subcellular location">
    <subcellularLocation>
        <location evidence="1">Vacuole membrane</location>
        <topology evidence="1">Multi-pass membrane protein</topology>
    </subcellularLocation>
</comment>
<keyword evidence="3" id="KW-0406">Ion transport</keyword>
<feature type="region of interest" description="Disordered" evidence="9">
    <location>
        <begin position="1"/>
        <end position="26"/>
    </location>
</feature>
<name>A0AAD3HL47_9CHLO</name>
<dbReference type="GO" id="GO:0006826">
    <property type="term" value="P:iron ion transport"/>
    <property type="evidence" value="ECO:0007669"/>
    <property type="project" value="UniProtKB-KW"/>
</dbReference>
<dbReference type="CDD" id="cd02432">
    <property type="entry name" value="Nodulin-21_like_1"/>
    <property type="match status" value="1"/>
</dbReference>
<keyword evidence="7 10" id="KW-0472">Membrane</keyword>
<comment type="caution">
    <text evidence="11">The sequence shown here is derived from an EMBL/GenBank/DDBJ whole genome shotgun (WGS) entry which is preliminary data.</text>
</comment>
<proteinExistence type="inferred from homology"/>
<dbReference type="PANTHER" id="PTHR31851">
    <property type="entry name" value="FE(2+)/MN(2+) TRANSPORTER PCL1"/>
    <property type="match status" value="1"/>
</dbReference>
<dbReference type="AlphaFoldDB" id="A0AAD3HL47"/>
<dbReference type="InterPro" id="IPR008217">
    <property type="entry name" value="Ccc1_fam"/>
</dbReference>
<evidence type="ECO:0000256" key="2">
    <source>
        <dbReference type="ARBA" id="ARBA00007049"/>
    </source>
</evidence>
<dbReference type="GO" id="GO:0005384">
    <property type="term" value="F:manganese ion transmembrane transporter activity"/>
    <property type="evidence" value="ECO:0007669"/>
    <property type="project" value="InterPro"/>
</dbReference>
<comment type="catalytic activity">
    <reaction evidence="8">
        <text>Fe(2+)(in) = Fe(2+)(out)</text>
        <dbReference type="Rhea" id="RHEA:28486"/>
        <dbReference type="ChEBI" id="CHEBI:29033"/>
    </reaction>
    <physiologicalReaction direction="left-to-right" evidence="8">
        <dbReference type="Rhea" id="RHEA:28487"/>
    </physiologicalReaction>
</comment>
<keyword evidence="3" id="KW-0410">Iron transport</keyword>
<evidence type="ECO:0000256" key="6">
    <source>
        <dbReference type="ARBA" id="ARBA00022989"/>
    </source>
</evidence>
<evidence type="ECO:0000256" key="7">
    <source>
        <dbReference type="ARBA" id="ARBA00023136"/>
    </source>
</evidence>
<keyword evidence="12" id="KW-1185">Reference proteome</keyword>
<evidence type="ECO:0000256" key="8">
    <source>
        <dbReference type="ARBA" id="ARBA00044464"/>
    </source>
</evidence>
<keyword evidence="3" id="KW-0408">Iron</keyword>
<feature type="transmembrane region" description="Helical" evidence="10">
    <location>
        <begin position="275"/>
        <end position="299"/>
    </location>
</feature>
<sequence length="305" mass="31976">MREAEVPRVDRIMDTGTRGPNSIRGPGEAMKEAEVLRVERLMDTGVQTATIMAAEDNDTEAAFIASGDEGSVDEHVHYSHRAPWLRAFVLGANDGLVSVAALMLGVGGGSESLSTMRLAGIASWIAGALSMAVGEYISVASQRDTEEADIEKERQQQLKGPAARARELEELTCIYIQRGLTRDLARQVAVQLTEKDVIRAHARDELGIDMDELSNPMQAAVVSALAFTAGALIPLLAGSFLSDFNRRLIAVAVASVVGLAAFGLTGSLLGGAKPLVGALRVVIGGCLAMAITFGVGHLLGAKAAA</sequence>
<evidence type="ECO:0000313" key="12">
    <source>
        <dbReference type="Proteomes" id="UP001054857"/>
    </source>
</evidence>
<evidence type="ECO:0000256" key="4">
    <source>
        <dbReference type="ARBA" id="ARBA00022554"/>
    </source>
</evidence>
<evidence type="ECO:0000256" key="10">
    <source>
        <dbReference type="SAM" id="Phobius"/>
    </source>
</evidence>
<evidence type="ECO:0000256" key="3">
    <source>
        <dbReference type="ARBA" id="ARBA00022496"/>
    </source>
</evidence>
<accession>A0AAD3HL47</accession>
<dbReference type="GO" id="GO:0030026">
    <property type="term" value="P:intracellular manganese ion homeostasis"/>
    <property type="evidence" value="ECO:0007669"/>
    <property type="project" value="InterPro"/>
</dbReference>
<protein>
    <submittedName>
        <fullName evidence="11">Uncharacterized protein</fullName>
    </submittedName>
</protein>